<dbReference type="RefSeq" id="WP_072299351.1">
    <property type="nucleotide sequence ID" value="NZ_FPIP01000002.1"/>
</dbReference>
<reference evidence="4" key="1">
    <citation type="submission" date="2016-11" db="EMBL/GenBank/DDBJ databases">
        <authorList>
            <person name="Varghese N."/>
            <person name="Submissions S."/>
        </authorList>
    </citation>
    <scope>NUCLEOTIDE SEQUENCE [LARGE SCALE GENOMIC DNA]</scope>
    <source>
        <strain evidence="4">YL228</strain>
    </source>
</reference>
<evidence type="ECO:0000313" key="3">
    <source>
        <dbReference type="EMBL" id="SFW19599.1"/>
    </source>
</evidence>
<feature type="region of interest" description="Disordered" evidence="1">
    <location>
        <begin position="128"/>
        <end position="237"/>
    </location>
</feature>
<sequence length="803" mass="89770">MNNDDKLREQMKSEPVPDRLKPENIKIMLDNEAPKKKRSGISMAGRIAAAAAACTVIGGTAVYSLNNGKFNNKNATVSEAPVQQDSSETGTKPAEKDTEIKKQASYMSGAKNYDQIYTMFKEAKLKSEKEQNKYKSDDFVMEEADEETVSSAEAPMTNGGEYTGSTDAKGGGLGAGGDTEPEVPLVEGELPTEPKTEPVIETTTEPSTEPTTETTTEAPTEEPTTEADPEHSDTYYQEQDVLEADIVKTDGKRIYYIGSAPNKDQVFSNFLRVADVKDGKFTGHTSIELNSDFGDNENINITDMYIYNDMIAILGTDSYCDESDNYYYTHTFVSFYTTGDEPKLIDTYKQDGYYNDVRISPDGYMFLISEYSTCSFEEIGGSDNIRKYIPCYGMSKTFGAVEAEDILLPSEFDSAFWLNYSIIGSIDLNKSGAPKVKDIKTLADHSGCIYCSADNLYSAAGRWENGNTTDITRISIKDGNIEPQAGCTIDGYVKDQFSMSEYNGYFRVAASYTEMKETFHRYSDDEGFIDGLWDRIKGENNGYYTYETVKQDNRVYVLDMDMNMVGMVDGLGINEQVKSASFSGNMAYIVTFRQTDPLYAIDLSDPANPVVLSELKINGFSSYMQSWNDGLLLGFGNDADDDGRITGIKLTMFDNSDPNNVKAVDTVTWKNDMLYDYDWDDLDGKTEKYYSSSAQWDRKALLIAPEKNLIGVPVELDEYTYHNDGYSSDQKYTSSYIFFSFEDGKFVQKGDVTSVSENNDAYIYYVSFYNRAVYIGDYVYTLAANKFVASDIHTLDITDELVF</sequence>
<dbReference type="Pfam" id="PF09826">
    <property type="entry name" value="Beta_propel"/>
    <property type="match status" value="1"/>
</dbReference>
<feature type="compositionally biased region" description="Acidic residues" evidence="1">
    <location>
        <begin position="139"/>
        <end position="148"/>
    </location>
</feature>
<organism evidence="3 4">
    <name type="scientific">Ruminococcus flavefaciens</name>
    <dbReference type="NCBI Taxonomy" id="1265"/>
    <lineage>
        <taxon>Bacteria</taxon>
        <taxon>Bacillati</taxon>
        <taxon>Bacillota</taxon>
        <taxon>Clostridia</taxon>
        <taxon>Eubacteriales</taxon>
        <taxon>Oscillospiraceae</taxon>
        <taxon>Ruminococcus</taxon>
    </lineage>
</organism>
<feature type="compositionally biased region" description="Basic and acidic residues" evidence="1">
    <location>
        <begin position="128"/>
        <end position="138"/>
    </location>
</feature>
<feature type="compositionally biased region" description="Polar residues" evidence="1">
    <location>
        <begin position="77"/>
        <end position="90"/>
    </location>
</feature>
<feature type="transmembrane region" description="Helical" evidence="2">
    <location>
        <begin position="44"/>
        <end position="65"/>
    </location>
</feature>
<evidence type="ECO:0000256" key="2">
    <source>
        <dbReference type="SAM" id="Phobius"/>
    </source>
</evidence>
<feature type="compositionally biased region" description="Low complexity" evidence="1">
    <location>
        <begin position="182"/>
        <end position="191"/>
    </location>
</feature>
<keyword evidence="2" id="KW-0812">Transmembrane</keyword>
<accession>A0A1K1M913</accession>
<dbReference type="EMBL" id="FPIP01000002">
    <property type="protein sequence ID" value="SFW19599.1"/>
    <property type="molecule type" value="Genomic_DNA"/>
</dbReference>
<dbReference type="SUPFAM" id="SSF50969">
    <property type="entry name" value="YVTN repeat-like/Quinoprotein amine dehydrogenase"/>
    <property type="match status" value="1"/>
</dbReference>
<gene>
    <name evidence="3" type="ORF">SAMN02910280_0964</name>
</gene>
<keyword evidence="2" id="KW-1133">Transmembrane helix</keyword>
<name>A0A1K1M913_RUMFL</name>
<dbReference type="InterPro" id="IPR019198">
    <property type="entry name" value="Beta_propeller_containing"/>
</dbReference>
<dbReference type="InterPro" id="IPR011044">
    <property type="entry name" value="Quino_amine_DH_bsu"/>
</dbReference>
<keyword evidence="2" id="KW-0472">Membrane</keyword>
<feature type="region of interest" description="Disordered" evidence="1">
    <location>
        <begin position="77"/>
        <end position="99"/>
    </location>
</feature>
<evidence type="ECO:0000256" key="1">
    <source>
        <dbReference type="SAM" id="MobiDB-lite"/>
    </source>
</evidence>
<dbReference type="Proteomes" id="UP000183461">
    <property type="component" value="Unassembled WGS sequence"/>
</dbReference>
<proteinExistence type="predicted"/>
<protein>
    <submittedName>
        <fullName evidence="3">Beta propeller domain-containing protein</fullName>
    </submittedName>
</protein>
<dbReference type="AlphaFoldDB" id="A0A1K1M913"/>
<evidence type="ECO:0000313" key="4">
    <source>
        <dbReference type="Proteomes" id="UP000183461"/>
    </source>
</evidence>
<feature type="compositionally biased region" description="Low complexity" evidence="1">
    <location>
        <begin position="199"/>
        <end position="218"/>
    </location>
</feature>
<feature type="region of interest" description="Disordered" evidence="1">
    <location>
        <begin position="1"/>
        <end position="22"/>
    </location>
</feature>